<dbReference type="Pfam" id="PF00005">
    <property type="entry name" value="ABC_tran"/>
    <property type="match status" value="1"/>
</dbReference>
<dbReference type="SMART" id="SM00382">
    <property type="entry name" value="AAA"/>
    <property type="match status" value="1"/>
</dbReference>
<proteinExistence type="inferred from homology"/>
<name>A0ABT4UDG7_9ACTN</name>
<dbReference type="RefSeq" id="WP_270690615.1">
    <property type="nucleotide sequence ID" value="NZ_JAQFWQ010000162.1"/>
</dbReference>
<dbReference type="GO" id="GO:0005524">
    <property type="term" value="F:ATP binding"/>
    <property type="evidence" value="ECO:0007669"/>
    <property type="project" value="UniProtKB-KW"/>
</dbReference>
<feature type="domain" description="ABC transporter" evidence="5">
    <location>
        <begin position="22"/>
        <end position="247"/>
    </location>
</feature>
<evidence type="ECO:0000313" key="7">
    <source>
        <dbReference type="Proteomes" id="UP001527866"/>
    </source>
</evidence>
<organism evidence="6 7">
    <name type="scientific">Nocardiopsis endophytica</name>
    <dbReference type="NCBI Taxonomy" id="3018445"/>
    <lineage>
        <taxon>Bacteria</taxon>
        <taxon>Bacillati</taxon>
        <taxon>Actinomycetota</taxon>
        <taxon>Actinomycetes</taxon>
        <taxon>Streptosporangiales</taxon>
        <taxon>Nocardiopsidaceae</taxon>
        <taxon>Nocardiopsis</taxon>
    </lineage>
</organism>
<dbReference type="SUPFAM" id="SSF52540">
    <property type="entry name" value="P-loop containing nucleoside triphosphate hydrolases"/>
    <property type="match status" value="1"/>
</dbReference>
<reference evidence="6 7" key="1">
    <citation type="submission" date="2023-01" db="EMBL/GenBank/DDBJ databases">
        <title>Draft genome sequence of Nocardiopsis sp. RSe5-2 isolated from halophytes.</title>
        <authorList>
            <person name="Duangmal K."/>
            <person name="Chantavorakit T."/>
        </authorList>
    </citation>
    <scope>NUCLEOTIDE SEQUENCE [LARGE SCALE GENOMIC DNA]</scope>
    <source>
        <strain evidence="6 7">RSe5-2</strain>
    </source>
</reference>
<comment type="caution">
    <text evidence="6">The sequence shown here is derived from an EMBL/GenBank/DDBJ whole genome shotgun (WGS) entry which is preliminary data.</text>
</comment>
<accession>A0ABT4UDG7</accession>
<evidence type="ECO:0000256" key="1">
    <source>
        <dbReference type="ARBA" id="ARBA00005417"/>
    </source>
</evidence>
<evidence type="ECO:0000256" key="2">
    <source>
        <dbReference type="ARBA" id="ARBA00022448"/>
    </source>
</evidence>
<evidence type="ECO:0000313" key="6">
    <source>
        <dbReference type="EMBL" id="MDA2815035.1"/>
    </source>
</evidence>
<protein>
    <submittedName>
        <fullName evidence="6">ABC transporter ATP-binding protein</fullName>
    </submittedName>
</protein>
<sequence>MTVEARAPERGEGAGTRGGAAVAVRGLTKEYRGHRAVDGVSFTVARGRVTGFLGPNGAGKSTTLRMVFGLVRPDAGDAGVFGRPYRELRSPARRVGAALEPGAFVPGRTGRNHLLCAAGPAGCGPERVDEVLETVGLTDAARRRVGGYSTGMRQRLALATALLGEPELLVLDEPANGLDPAGMLWLRRFLRGFAEAGGSVLLSSHLLGEMEQTVDDVVLLDRGRLVHEGPLEELLHDRQCVLSAPSGARPAALAEAIAQAVGAAGLRARVLPDDRVWVDAPEREALAALEGREGTASTAEGVRAERCTLESAFLKLTGDENDENGGRA</sequence>
<dbReference type="EMBL" id="JAQFWQ010000162">
    <property type="protein sequence ID" value="MDA2815035.1"/>
    <property type="molecule type" value="Genomic_DNA"/>
</dbReference>
<dbReference type="InterPro" id="IPR027417">
    <property type="entry name" value="P-loop_NTPase"/>
</dbReference>
<keyword evidence="2" id="KW-0813">Transport</keyword>
<evidence type="ECO:0000256" key="4">
    <source>
        <dbReference type="ARBA" id="ARBA00022840"/>
    </source>
</evidence>
<keyword evidence="7" id="KW-1185">Reference proteome</keyword>
<dbReference type="Gene3D" id="3.40.50.300">
    <property type="entry name" value="P-loop containing nucleotide triphosphate hydrolases"/>
    <property type="match status" value="1"/>
</dbReference>
<dbReference type="Proteomes" id="UP001527866">
    <property type="component" value="Unassembled WGS sequence"/>
</dbReference>
<dbReference type="InterPro" id="IPR003439">
    <property type="entry name" value="ABC_transporter-like_ATP-bd"/>
</dbReference>
<dbReference type="PANTHER" id="PTHR43335">
    <property type="entry name" value="ABC TRANSPORTER, ATP-BINDING PROTEIN"/>
    <property type="match status" value="1"/>
</dbReference>
<dbReference type="PROSITE" id="PS50893">
    <property type="entry name" value="ABC_TRANSPORTER_2"/>
    <property type="match status" value="1"/>
</dbReference>
<evidence type="ECO:0000256" key="3">
    <source>
        <dbReference type="ARBA" id="ARBA00022741"/>
    </source>
</evidence>
<gene>
    <name evidence="6" type="ORF">O4J56_30600</name>
</gene>
<comment type="similarity">
    <text evidence="1">Belongs to the ABC transporter superfamily.</text>
</comment>
<keyword evidence="4 6" id="KW-0067">ATP-binding</keyword>
<dbReference type="CDD" id="cd03268">
    <property type="entry name" value="ABC_BcrA_bacitracin_resist"/>
    <property type="match status" value="1"/>
</dbReference>
<keyword evidence="3" id="KW-0547">Nucleotide-binding</keyword>
<dbReference type="PANTHER" id="PTHR43335:SF4">
    <property type="entry name" value="ABC TRANSPORTER, ATP-BINDING PROTEIN"/>
    <property type="match status" value="1"/>
</dbReference>
<dbReference type="InterPro" id="IPR003593">
    <property type="entry name" value="AAA+_ATPase"/>
</dbReference>
<evidence type="ECO:0000259" key="5">
    <source>
        <dbReference type="PROSITE" id="PS50893"/>
    </source>
</evidence>